<gene>
    <name evidence="2" type="ORF">LIER_35519</name>
</gene>
<dbReference type="InterPro" id="IPR026960">
    <property type="entry name" value="RVT-Znf"/>
</dbReference>
<reference evidence="2 3" key="1">
    <citation type="submission" date="2024-01" db="EMBL/GenBank/DDBJ databases">
        <title>The complete chloroplast genome sequence of Lithospermum erythrorhizon: insights into the phylogenetic relationship among Boraginaceae species and the maternal lineages of purple gromwells.</title>
        <authorList>
            <person name="Okada T."/>
            <person name="Watanabe K."/>
        </authorList>
    </citation>
    <scope>NUCLEOTIDE SEQUENCE [LARGE SCALE GENOMIC DNA]</scope>
</reference>
<dbReference type="AlphaFoldDB" id="A0AAV3NRZ3"/>
<evidence type="ECO:0000259" key="1">
    <source>
        <dbReference type="Pfam" id="PF13966"/>
    </source>
</evidence>
<feature type="domain" description="Reverse transcriptase zinc-binding" evidence="1">
    <location>
        <begin position="60"/>
        <end position="131"/>
    </location>
</feature>
<keyword evidence="3" id="KW-1185">Reference proteome</keyword>
<evidence type="ECO:0000313" key="3">
    <source>
        <dbReference type="Proteomes" id="UP001454036"/>
    </source>
</evidence>
<protein>
    <recommendedName>
        <fullName evidence="1">Reverse transcriptase zinc-binding domain-containing protein</fullName>
    </recommendedName>
</protein>
<dbReference type="Pfam" id="PF13966">
    <property type="entry name" value="zf-RVT"/>
    <property type="match status" value="1"/>
</dbReference>
<proteinExistence type="predicted"/>
<evidence type="ECO:0000313" key="2">
    <source>
        <dbReference type="EMBL" id="GAA0142110.1"/>
    </source>
</evidence>
<comment type="caution">
    <text evidence="2">The sequence shown here is derived from an EMBL/GenBank/DDBJ whole genome shotgun (WGS) entry which is preliminary data.</text>
</comment>
<sequence length="208" mass="24128">MFYLVDCEAILQIPLSHLQHSNIPIWGCNKSGAFSVKSACHLATQVKKPIDYAAGSSLGSQSVFKSIWKIKIQPKVGHFVYKAVSNRLVTIDNLIKRNIKLKDSNPACTFCGFPKENGTHLFHSCSFVKEIYHLLQIKQVSHARLDFRELFQRFESSLPPRKFRLWLICMWSTRLQELHHPFQFLFLNIDPYGLRAYFFWGCDVVFLC</sequence>
<name>A0AAV3NRZ3_LITER</name>
<dbReference type="Proteomes" id="UP001454036">
    <property type="component" value="Unassembled WGS sequence"/>
</dbReference>
<organism evidence="2 3">
    <name type="scientific">Lithospermum erythrorhizon</name>
    <name type="common">Purple gromwell</name>
    <name type="synonym">Lithospermum officinale var. erythrorhizon</name>
    <dbReference type="NCBI Taxonomy" id="34254"/>
    <lineage>
        <taxon>Eukaryota</taxon>
        <taxon>Viridiplantae</taxon>
        <taxon>Streptophyta</taxon>
        <taxon>Embryophyta</taxon>
        <taxon>Tracheophyta</taxon>
        <taxon>Spermatophyta</taxon>
        <taxon>Magnoliopsida</taxon>
        <taxon>eudicotyledons</taxon>
        <taxon>Gunneridae</taxon>
        <taxon>Pentapetalae</taxon>
        <taxon>asterids</taxon>
        <taxon>lamiids</taxon>
        <taxon>Boraginales</taxon>
        <taxon>Boraginaceae</taxon>
        <taxon>Boraginoideae</taxon>
        <taxon>Lithospermeae</taxon>
        <taxon>Lithospermum</taxon>
    </lineage>
</organism>
<accession>A0AAV3NRZ3</accession>
<dbReference type="EMBL" id="BAABME010015617">
    <property type="protein sequence ID" value="GAA0142110.1"/>
    <property type="molecule type" value="Genomic_DNA"/>
</dbReference>